<dbReference type="PANTHER" id="PTHR12783">
    <property type="entry name" value="RALA BINDING PROTEIN 1 RALBP1"/>
    <property type="match status" value="1"/>
</dbReference>
<gene>
    <name evidence="3" type="ORF">BOTBODRAFT_61112</name>
</gene>
<feature type="compositionally biased region" description="Low complexity" evidence="1">
    <location>
        <begin position="222"/>
        <end position="235"/>
    </location>
</feature>
<dbReference type="InterPro" id="IPR000198">
    <property type="entry name" value="RhoGAP_dom"/>
</dbReference>
<dbReference type="AlphaFoldDB" id="A0A067NCB3"/>
<reference evidence="4" key="1">
    <citation type="journal article" date="2014" name="Proc. Natl. Acad. Sci. U.S.A.">
        <title>Extensive sampling of basidiomycete genomes demonstrates inadequacy of the white-rot/brown-rot paradigm for wood decay fungi.</title>
        <authorList>
            <person name="Riley R."/>
            <person name="Salamov A.A."/>
            <person name="Brown D.W."/>
            <person name="Nagy L.G."/>
            <person name="Floudas D."/>
            <person name="Held B.W."/>
            <person name="Levasseur A."/>
            <person name="Lombard V."/>
            <person name="Morin E."/>
            <person name="Otillar R."/>
            <person name="Lindquist E.A."/>
            <person name="Sun H."/>
            <person name="LaButti K.M."/>
            <person name="Schmutz J."/>
            <person name="Jabbour D."/>
            <person name="Luo H."/>
            <person name="Baker S.E."/>
            <person name="Pisabarro A.G."/>
            <person name="Walton J.D."/>
            <person name="Blanchette R.A."/>
            <person name="Henrissat B."/>
            <person name="Martin F."/>
            <person name="Cullen D."/>
            <person name="Hibbett D.S."/>
            <person name="Grigoriev I.V."/>
        </authorList>
    </citation>
    <scope>NUCLEOTIDE SEQUENCE [LARGE SCALE GENOMIC DNA]</scope>
    <source>
        <strain evidence="4">FD-172 SS1</strain>
    </source>
</reference>
<dbReference type="Gene3D" id="1.10.555.10">
    <property type="entry name" value="Rho GTPase activation protein"/>
    <property type="match status" value="1"/>
</dbReference>
<feature type="compositionally biased region" description="Low complexity" evidence="1">
    <location>
        <begin position="80"/>
        <end position="106"/>
    </location>
</feature>
<name>A0A067NCB3_BOTB1</name>
<feature type="compositionally biased region" description="Low complexity" evidence="1">
    <location>
        <begin position="299"/>
        <end position="323"/>
    </location>
</feature>
<feature type="region of interest" description="Disordered" evidence="1">
    <location>
        <begin position="446"/>
        <end position="486"/>
    </location>
</feature>
<evidence type="ECO:0000256" key="1">
    <source>
        <dbReference type="SAM" id="MobiDB-lite"/>
    </source>
</evidence>
<organism evidence="3 4">
    <name type="scientific">Botryobasidium botryosum (strain FD-172 SS1)</name>
    <dbReference type="NCBI Taxonomy" id="930990"/>
    <lineage>
        <taxon>Eukaryota</taxon>
        <taxon>Fungi</taxon>
        <taxon>Dikarya</taxon>
        <taxon>Basidiomycota</taxon>
        <taxon>Agaricomycotina</taxon>
        <taxon>Agaricomycetes</taxon>
        <taxon>Cantharellales</taxon>
        <taxon>Botryobasidiaceae</taxon>
        <taxon>Botryobasidium</taxon>
    </lineage>
</organism>
<dbReference type="OrthoDB" id="185175at2759"/>
<dbReference type="STRING" id="930990.A0A067NCB3"/>
<evidence type="ECO:0000313" key="4">
    <source>
        <dbReference type="Proteomes" id="UP000027195"/>
    </source>
</evidence>
<dbReference type="HOGENOM" id="CLU_436760_0_0_1"/>
<dbReference type="Proteomes" id="UP000027195">
    <property type="component" value="Unassembled WGS sequence"/>
</dbReference>
<dbReference type="InterPro" id="IPR008936">
    <property type="entry name" value="Rho_GTPase_activation_prot"/>
</dbReference>
<evidence type="ECO:0000259" key="2">
    <source>
        <dbReference type="PROSITE" id="PS50238"/>
    </source>
</evidence>
<feature type="domain" description="Rho-GAP" evidence="2">
    <location>
        <begin position="530"/>
        <end position="626"/>
    </location>
</feature>
<keyword evidence="4" id="KW-1185">Reference proteome</keyword>
<feature type="compositionally biased region" description="Polar residues" evidence="1">
    <location>
        <begin position="62"/>
        <end position="71"/>
    </location>
</feature>
<dbReference type="InParanoid" id="A0A067NCB3"/>
<feature type="region of interest" description="Disordered" evidence="1">
    <location>
        <begin position="1"/>
        <end position="23"/>
    </location>
</feature>
<dbReference type="GO" id="GO:0031267">
    <property type="term" value="F:small GTPase binding"/>
    <property type="evidence" value="ECO:0007669"/>
    <property type="project" value="InterPro"/>
</dbReference>
<proteinExistence type="predicted"/>
<dbReference type="InterPro" id="IPR039767">
    <property type="entry name" value="RALBP1"/>
</dbReference>
<dbReference type="GO" id="GO:0007264">
    <property type="term" value="P:small GTPase-mediated signal transduction"/>
    <property type="evidence" value="ECO:0007669"/>
    <property type="project" value="InterPro"/>
</dbReference>
<feature type="region of interest" description="Disordered" evidence="1">
    <location>
        <begin position="210"/>
        <end position="338"/>
    </location>
</feature>
<sequence>MPDVTIESVLRQPPAPSAPLDFSLTQEHTRIDWSNSRFKRVWSRKRATSRSDGNLTDIASVLSASRNATPSPTSPHAERSSSPQTATSSTPPRSSSLRSQSPSSFQTKDHSPKLRLRIAPTGSSSTAPISPPLLPQSPRADSPPSQAPVLSSPASKLNPLRVPRVLPSSIVAKLGGRGNRASTIFPNSGVSVPEIEFKMDEMKIADRAGTRGHFKFPPPDTPTTASTSANAAPPADRMHGTAHTQMQIIATPAANPRSRPMSIAPSLPSNPRPSARGTPPPPPNRHRNNTTPSAPRYVSPPVLVSDLLSPPKLTGPPSSGSTPEPIPMRDPPPPRHPKVSIEKVAWMTTDVDSGFRSDAETIRETRVKKLSTFIHTPPPSHPSRQRINSNNANNAKFTLESVSLNTSSITRSTARANAVSAAATGGAMALELGKRGWAGMERLLNGSGSTRVRNPNTGAGSSSCPPTSGLMGRHGGGSTTSFASDSMPELMSGSMVALPSPTRVALRKSGVVFGANLEDAVWETKVDTSDWLDEHGRKRGVNCPALVVRCIQHLEKWGVDEEGIFRITGRTTHGAKLKAEFDSGADYDLRLCTPVDIDPHAVSSVFKLYLREREWRSLPLLLLAER</sequence>
<protein>
    <recommendedName>
        <fullName evidence="2">Rho-GAP domain-containing protein</fullName>
    </recommendedName>
</protein>
<feature type="compositionally biased region" description="Polar residues" evidence="1">
    <location>
        <begin position="446"/>
        <end position="466"/>
    </location>
</feature>
<evidence type="ECO:0000313" key="3">
    <source>
        <dbReference type="EMBL" id="KDQ21401.1"/>
    </source>
</evidence>
<accession>A0A067NCB3</accession>
<dbReference type="GO" id="GO:0005096">
    <property type="term" value="F:GTPase activator activity"/>
    <property type="evidence" value="ECO:0007669"/>
    <property type="project" value="InterPro"/>
</dbReference>
<feature type="region of interest" description="Disordered" evidence="1">
    <location>
        <begin position="41"/>
        <end position="155"/>
    </location>
</feature>
<dbReference type="PANTHER" id="PTHR12783:SF5">
    <property type="entry name" value="RALA-BINDING PROTEIN 1"/>
    <property type="match status" value="1"/>
</dbReference>
<dbReference type="CDD" id="cd00159">
    <property type="entry name" value="RhoGAP"/>
    <property type="match status" value="1"/>
</dbReference>
<dbReference type="PROSITE" id="PS50238">
    <property type="entry name" value="RHOGAP"/>
    <property type="match status" value="1"/>
</dbReference>
<dbReference type="EMBL" id="KL198016">
    <property type="protein sequence ID" value="KDQ21401.1"/>
    <property type="molecule type" value="Genomic_DNA"/>
</dbReference>
<dbReference type="SUPFAM" id="SSF48350">
    <property type="entry name" value="GTPase activation domain, GAP"/>
    <property type="match status" value="1"/>
</dbReference>
<dbReference type="Pfam" id="PF00620">
    <property type="entry name" value="RhoGAP"/>
    <property type="match status" value="1"/>
</dbReference>